<dbReference type="AlphaFoldDB" id="A0A418KUL4"/>
<dbReference type="InterPro" id="IPR028082">
    <property type="entry name" value="Peripla_BP_I"/>
</dbReference>
<keyword evidence="6" id="KW-1185">Reference proteome</keyword>
<dbReference type="RefSeq" id="WP_147375226.1">
    <property type="nucleotide sequence ID" value="NZ_QUAL01000057.1"/>
</dbReference>
<comment type="caution">
    <text evidence="5">The sequence shown here is derived from an EMBL/GenBank/DDBJ whole genome shotgun (WGS) entry which is preliminary data.</text>
</comment>
<proteinExistence type="predicted"/>
<dbReference type="EMBL" id="QUAL01000057">
    <property type="protein sequence ID" value="RIQ30264.1"/>
    <property type="molecule type" value="Genomic_DNA"/>
</dbReference>
<feature type="domain" description="Transcriptional regulator LacI/GalR-like sensor" evidence="4">
    <location>
        <begin position="26"/>
        <end position="187"/>
    </location>
</feature>
<reference evidence="5 6" key="1">
    <citation type="submission" date="2018-09" db="EMBL/GenBank/DDBJ databases">
        <title>Isolation, diversity and antifungal activity of actinobacteria from wheat.</title>
        <authorList>
            <person name="Han C."/>
        </authorList>
    </citation>
    <scope>NUCLEOTIDE SEQUENCE [LARGE SCALE GENOMIC DNA]</scope>
    <source>
        <strain evidence="5 6">NEAU-YY265</strain>
    </source>
</reference>
<evidence type="ECO:0000256" key="1">
    <source>
        <dbReference type="ARBA" id="ARBA00023015"/>
    </source>
</evidence>
<name>A0A418KUL4_9ACTN</name>
<dbReference type="Gene3D" id="3.40.50.2300">
    <property type="match status" value="2"/>
</dbReference>
<organism evidence="5 6">
    <name type="scientific">Jiangella rhizosphaerae</name>
    <dbReference type="NCBI Taxonomy" id="2293569"/>
    <lineage>
        <taxon>Bacteria</taxon>
        <taxon>Bacillati</taxon>
        <taxon>Actinomycetota</taxon>
        <taxon>Actinomycetes</taxon>
        <taxon>Jiangellales</taxon>
        <taxon>Jiangellaceae</taxon>
        <taxon>Jiangella</taxon>
    </lineage>
</organism>
<dbReference type="GO" id="GO:0003700">
    <property type="term" value="F:DNA-binding transcription factor activity"/>
    <property type="evidence" value="ECO:0007669"/>
    <property type="project" value="TreeGrafter"/>
</dbReference>
<evidence type="ECO:0000313" key="6">
    <source>
        <dbReference type="Proteomes" id="UP000284057"/>
    </source>
</evidence>
<keyword evidence="3" id="KW-0804">Transcription</keyword>
<accession>A0A418KUL4</accession>
<evidence type="ECO:0000256" key="3">
    <source>
        <dbReference type="ARBA" id="ARBA00023163"/>
    </source>
</evidence>
<dbReference type="OrthoDB" id="9785139at2"/>
<dbReference type="Proteomes" id="UP000284057">
    <property type="component" value="Unassembled WGS sequence"/>
</dbReference>
<dbReference type="GO" id="GO:0000976">
    <property type="term" value="F:transcription cis-regulatory region binding"/>
    <property type="evidence" value="ECO:0007669"/>
    <property type="project" value="TreeGrafter"/>
</dbReference>
<evidence type="ECO:0000313" key="5">
    <source>
        <dbReference type="EMBL" id="RIQ30264.1"/>
    </source>
</evidence>
<protein>
    <submittedName>
        <fullName evidence="5">LacI family transcriptional regulator</fullName>
    </submittedName>
</protein>
<gene>
    <name evidence="5" type="ORF">DY240_07360</name>
</gene>
<dbReference type="PANTHER" id="PTHR30146">
    <property type="entry name" value="LACI-RELATED TRANSCRIPTIONAL REPRESSOR"/>
    <property type="match status" value="1"/>
</dbReference>
<dbReference type="SUPFAM" id="SSF53822">
    <property type="entry name" value="Periplasmic binding protein-like I"/>
    <property type="match status" value="1"/>
</dbReference>
<evidence type="ECO:0000259" key="4">
    <source>
        <dbReference type="Pfam" id="PF13377"/>
    </source>
</evidence>
<keyword evidence="2" id="KW-0238">DNA-binding</keyword>
<feature type="non-terminal residue" evidence="5">
    <location>
        <position position="1"/>
    </location>
</feature>
<dbReference type="InterPro" id="IPR046335">
    <property type="entry name" value="LacI/GalR-like_sensor"/>
</dbReference>
<evidence type="ECO:0000256" key="2">
    <source>
        <dbReference type="ARBA" id="ARBA00023125"/>
    </source>
</evidence>
<sequence>LLRRPGRGSAQPSVAVDDVLGGRLAARHLLGLGRRSLAFAGGPLEVTQVADRLQGAGEEVQSRGDATLEVITVAERTLAGGRAVAAQLLRRPPGRRPDAVFAVNDLLALGLLQALVAAGVRVPEDVAVIGYDDIEFAAASLIPLSSIRAPQDDFGAAAVELLLGLVDGTAHDTQLTHPPALVVRASTAGTDGTENKEKA</sequence>
<dbReference type="PANTHER" id="PTHR30146:SF109">
    <property type="entry name" value="HTH-TYPE TRANSCRIPTIONAL REGULATOR GALS"/>
    <property type="match status" value="1"/>
</dbReference>
<dbReference type="Pfam" id="PF13377">
    <property type="entry name" value="Peripla_BP_3"/>
    <property type="match status" value="1"/>
</dbReference>
<keyword evidence="1" id="KW-0805">Transcription regulation</keyword>